<accession>A0A2H3KTA4</accession>
<protein>
    <submittedName>
        <fullName evidence="1">Uncharacterized protein</fullName>
    </submittedName>
</protein>
<dbReference type="EMBL" id="PCMW01000026">
    <property type="protein sequence ID" value="PDS25644.1"/>
    <property type="molecule type" value="Genomic_DNA"/>
</dbReference>
<proteinExistence type="predicted"/>
<comment type="caution">
    <text evidence="1">The sequence shown here is derived from an EMBL/GenBank/DDBJ whole genome shotgun (WGS) entry which is preliminary data.</text>
</comment>
<dbReference type="OrthoDB" id="605297at2"/>
<organism evidence="1 2">
    <name type="scientific">Flavobacterium branchiophilum</name>
    <dbReference type="NCBI Taxonomy" id="55197"/>
    <lineage>
        <taxon>Bacteria</taxon>
        <taxon>Pseudomonadati</taxon>
        <taxon>Bacteroidota</taxon>
        <taxon>Flavobacteriia</taxon>
        <taxon>Flavobacteriales</taxon>
        <taxon>Flavobacteriaceae</taxon>
        <taxon>Flavobacterium</taxon>
    </lineage>
</organism>
<name>A0A2H3KTA4_9FLAO</name>
<evidence type="ECO:0000313" key="2">
    <source>
        <dbReference type="Proteomes" id="UP000220828"/>
    </source>
</evidence>
<evidence type="ECO:0000313" key="1">
    <source>
        <dbReference type="EMBL" id="PDS25644.1"/>
    </source>
</evidence>
<gene>
    <name evidence="1" type="ORF">B0A77_04355</name>
</gene>
<dbReference type="RefSeq" id="WP_097553674.1">
    <property type="nucleotide sequence ID" value="NZ_PCMW01000026.1"/>
</dbReference>
<sequence length="752" mass="88519">MKKTYTKNWLIVCTSSLLMIYGYIYACSDYGDDWGWGFDSNFTPETFVDESYTPLNLSLDVFYKIGYDNQHNTRFDDEILTDWKQYLGHEMKPQMVQHFLKDSSLVDVEILNNFFNVNRTNPVANKWRSKIDIVGKKTKEFITFLYFAKKIEAFSTDSSSWYYEKTPVKTLNDADLIKLLENKFQTATSDFIRNRYWFQIIKAHFYSTDPSRAIAFFEKTAFTVPKNTLYYRALSYVAGIEYRQKNYVKSNYLYSIVFDKCPKLRVVAAYCFHPQNQEDFFGSLKMAKNAKEKAALWAVAGYYGDEINAVENIYKLDPHNVHLDYLLSRLINIQEQHLKVDYATKNLSENKQAIHQIINAKAYQLVLKIADENETTKPYMWQMAAGYLATLNENYSLANGLLDKASQNIPQTTLVKNQLRLLRFVNQLSSINELNPEKEASIIADLNWLYFELPKQNIENFRYQKASQWSKNYVSALFKQQNNHVMAELFNRQTPFYDDAQQLQNMKIFMEKLQKTDLEKIGEQIYTVNFSDINEYQAVQATWDNRIQEAIDLMQHAINKKDIAFLANPFNGNIKDCHDCDFNAYQKKKYSQLAFLNLIKTMQTNLTKKQDVYTNALLLGNAFYNISYYGNGRIFYEGNINGTGSAPYDFRDNIKKRIINTNLAQKYYELAFINAKTDEQKAKCQYLLAKCERNDYYNQKYYYIDKWWEVKEDNIHFLAWKGFQNLKTNYAHTAYYKEVIAECGYFVTYLKL</sequence>
<reference evidence="1 2" key="1">
    <citation type="submission" date="2017-09" db="EMBL/GenBank/DDBJ databases">
        <title>Whole genomes of Flavobacteriaceae.</title>
        <authorList>
            <person name="Stine C."/>
            <person name="Li C."/>
            <person name="Tadesse D."/>
        </authorList>
    </citation>
    <scope>NUCLEOTIDE SEQUENCE [LARGE SCALE GENOMIC DNA]</scope>
    <source>
        <strain evidence="1 2">ATCC 35036</strain>
    </source>
</reference>
<dbReference type="Proteomes" id="UP000220828">
    <property type="component" value="Unassembled WGS sequence"/>
</dbReference>
<dbReference type="AlphaFoldDB" id="A0A2H3KTA4"/>